<organism evidence="1 2">
    <name type="scientific">Necator americanus</name>
    <name type="common">Human hookworm</name>
    <dbReference type="NCBI Taxonomy" id="51031"/>
    <lineage>
        <taxon>Eukaryota</taxon>
        <taxon>Metazoa</taxon>
        <taxon>Ecdysozoa</taxon>
        <taxon>Nematoda</taxon>
        <taxon>Chromadorea</taxon>
        <taxon>Rhabditida</taxon>
        <taxon>Rhabditina</taxon>
        <taxon>Rhabditomorpha</taxon>
        <taxon>Strongyloidea</taxon>
        <taxon>Ancylostomatidae</taxon>
        <taxon>Bunostominae</taxon>
        <taxon>Necator</taxon>
    </lineage>
</organism>
<protein>
    <submittedName>
        <fullName evidence="1">Uncharacterized protein</fullName>
    </submittedName>
</protein>
<evidence type="ECO:0000313" key="2">
    <source>
        <dbReference type="Proteomes" id="UP001303046"/>
    </source>
</evidence>
<sequence length="122" mass="13677">MTICTYSSRTPASEVANEDLLTQATTIVQRKYGVIELTDMRRCQKLSVVYDTVDSKEVGGVGFRQHKPARAADNQELTSVLAMLCREAIKENPKREEQKCWSNLQRQDRAFATPAGTSPIVK</sequence>
<accession>A0ABR1E7G2</accession>
<keyword evidence="2" id="KW-1185">Reference proteome</keyword>
<reference evidence="1 2" key="1">
    <citation type="submission" date="2023-08" db="EMBL/GenBank/DDBJ databases">
        <title>A Necator americanus chromosomal reference genome.</title>
        <authorList>
            <person name="Ilik V."/>
            <person name="Petrzelkova K.J."/>
            <person name="Pardy F."/>
            <person name="Fuh T."/>
            <person name="Niatou-Singa F.S."/>
            <person name="Gouil Q."/>
            <person name="Baker L."/>
            <person name="Ritchie M.E."/>
            <person name="Jex A.R."/>
            <person name="Gazzola D."/>
            <person name="Li H."/>
            <person name="Toshio Fujiwara R."/>
            <person name="Zhan B."/>
            <person name="Aroian R.V."/>
            <person name="Pafco B."/>
            <person name="Schwarz E.M."/>
        </authorList>
    </citation>
    <scope>NUCLEOTIDE SEQUENCE [LARGE SCALE GENOMIC DNA]</scope>
    <source>
        <strain evidence="1 2">Aroian</strain>
        <tissue evidence="1">Whole animal</tissue>
    </source>
</reference>
<proteinExistence type="predicted"/>
<evidence type="ECO:0000313" key="1">
    <source>
        <dbReference type="EMBL" id="KAK6758632.1"/>
    </source>
</evidence>
<dbReference type="Proteomes" id="UP001303046">
    <property type="component" value="Unassembled WGS sequence"/>
</dbReference>
<dbReference type="EMBL" id="JAVFWL010000005">
    <property type="protein sequence ID" value="KAK6758632.1"/>
    <property type="molecule type" value="Genomic_DNA"/>
</dbReference>
<comment type="caution">
    <text evidence="1">The sequence shown here is derived from an EMBL/GenBank/DDBJ whole genome shotgun (WGS) entry which is preliminary data.</text>
</comment>
<gene>
    <name evidence="1" type="primary">Necator_chrV.g20868</name>
    <name evidence="1" type="ORF">RB195_016075</name>
</gene>
<name>A0ABR1E7G2_NECAM</name>